<feature type="domain" description="Pan3 C-terminal knob" evidence="4">
    <location>
        <begin position="1"/>
        <end position="76"/>
    </location>
</feature>
<reference evidence="5 6" key="1">
    <citation type="submission" date="2011-02" db="EMBL/GenBank/DDBJ databases">
        <title>The Genome Sequence of Sphaeroforma arctica JP610.</title>
        <authorList>
            <consortium name="The Broad Institute Genome Sequencing Platform"/>
            <person name="Russ C."/>
            <person name="Cuomo C."/>
            <person name="Young S.K."/>
            <person name="Zeng Q."/>
            <person name="Gargeya S."/>
            <person name="Alvarado L."/>
            <person name="Berlin A."/>
            <person name="Chapman S.B."/>
            <person name="Chen Z."/>
            <person name="Freedman E."/>
            <person name="Gellesch M."/>
            <person name="Goldberg J."/>
            <person name="Griggs A."/>
            <person name="Gujja S."/>
            <person name="Heilman E."/>
            <person name="Heiman D."/>
            <person name="Howarth C."/>
            <person name="Mehta T."/>
            <person name="Neiman D."/>
            <person name="Pearson M."/>
            <person name="Roberts A."/>
            <person name="Saif S."/>
            <person name="Shea T."/>
            <person name="Shenoy N."/>
            <person name="Sisk P."/>
            <person name="Stolte C."/>
            <person name="Sykes S."/>
            <person name="White J."/>
            <person name="Yandava C."/>
            <person name="Burger G."/>
            <person name="Gray M.W."/>
            <person name="Holland P.W.H."/>
            <person name="King N."/>
            <person name="Lang F.B.F."/>
            <person name="Roger A.J."/>
            <person name="Ruiz-Trillo I."/>
            <person name="Haas B."/>
            <person name="Nusbaum C."/>
            <person name="Birren B."/>
        </authorList>
    </citation>
    <scope>NUCLEOTIDE SEQUENCE [LARGE SCALE GENOMIC DNA]</scope>
    <source>
        <strain evidence="5 6">JP610</strain>
    </source>
</reference>
<dbReference type="GO" id="GO:0008143">
    <property type="term" value="F:poly(A) binding"/>
    <property type="evidence" value="ECO:0007669"/>
    <property type="project" value="TreeGrafter"/>
</dbReference>
<sequence length="76" mass="9040">MPMIGARFYTELESEQTCTDILETEISKELENGRLFRLIAKLGFVNERPEYAMDPSWSETGDRYLLKLFRDYVFHQ</sequence>
<evidence type="ECO:0000256" key="1">
    <source>
        <dbReference type="ARBA" id="ARBA00004496"/>
    </source>
</evidence>
<gene>
    <name evidence="5" type="ORF">SARC_12767</name>
</gene>
<dbReference type="STRING" id="667725.A0A0L0FD64"/>
<dbReference type="OrthoDB" id="204958at2759"/>
<dbReference type="GO" id="GO:0031251">
    <property type="term" value="C:PAN complex"/>
    <property type="evidence" value="ECO:0007669"/>
    <property type="project" value="InterPro"/>
</dbReference>
<dbReference type="Gene3D" id="1.20.5.5160">
    <property type="match status" value="1"/>
</dbReference>
<dbReference type="InterPro" id="IPR030844">
    <property type="entry name" value="PAN3"/>
</dbReference>
<dbReference type="Gene3D" id="1.10.287.3700">
    <property type="match status" value="1"/>
</dbReference>
<dbReference type="InterPro" id="IPR041332">
    <property type="entry name" value="Pan3_CK"/>
</dbReference>
<dbReference type="PANTHER" id="PTHR12272:SF11">
    <property type="entry name" value="PAN2-PAN3 DEADENYLATION COMPLEX SUBUNIT PAN3"/>
    <property type="match status" value="1"/>
</dbReference>
<feature type="non-terminal residue" evidence="5">
    <location>
        <position position="76"/>
    </location>
</feature>
<dbReference type="AlphaFoldDB" id="A0A0L0FD64"/>
<protein>
    <recommendedName>
        <fullName evidence="4">Pan3 C-terminal knob domain-containing protein</fullName>
    </recommendedName>
</protein>
<dbReference type="RefSeq" id="XP_014148594.1">
    <property type="nucleotide sequence ID" value="XM_014293119.1"/>
</dbReference>
<proteinExistence type="predicted"/>
<dbReference type="EMBL" id="KQ244165">
    <property type="protein sequence ID" value="KNC74692.1"/>
    <property type="molecule type" value="Genomic_DNA"/>
</dbReference>
<dbReference type="eggNOG" id="KOG3741">
    <property type="taxonomic scope" value="Eukaryota"/>
</dbReference>
<dbReference type="GO" id="GO:0000289">
    <property type="term" value="P:nuclear-transcribed mRNA poly(A) tail shortening"/>
    <property type="evidence" value="ECO:0007669"/>
    <property type="project" value="InterPro"/>
</dbReference>
<keyword evidence="2" id="KW-0547">Nucleotide-binding</keyword>
<name>A0A0L0FD64_9EUKA</name>
<evidence type="ECO:0000313" key="6">
    <source>
        <dbReference type="Proteomes" id="UP000054560"/>
    </source>
</evidence>
<evidence type="ECO:0000256" key="2">
    <source>
        <dbReference type="ARBA" id="ARBA00022741"/>
    </source>
</evidence>
<dbReference type="GO" id="GO:0000932">
    <property type="term" value="C:P-body"/>
    <property type="evidence" value="ECO:0007669"/>
    <property type="project" value="TreeGrafter"/>
</dbReference>
<evidence type="ECO:0000256" key="3">
    <source>
        <dbReference type="ARBA" id="ARBA00022840"/>
    </source>
</evidence>
<evidence type="ECO:0000313" key="5">
    <source>
        <dbReference type="EMBL" id="KNC74692.1"/>
    </source>
</evidence>
<keyword evidence="6" id="KW-1185">Reference proteome</keyword>
<dbReference type="Pfam" id="PF18101">
    <property type="entry name" value="Pan3_CK"/>
    <property type="match status" value="1"/>
</dbReference>
<organism evidence="5 6">
    <name type="scientific">Sphaeroforma arctica JP610</name>
    <dbReference type="NCBI Taxonomy" id="667725"/>
    <lineage>
        <taxon>Eukaryota</taxon>
        <taxon>Ichthyosporea</taxon>
        <taxon>Ichthyophonida</taxon>
        <taxon>Sphaeroforma</taxon>
    </lineage>
</organism>
<dbReference type="Proteomes" id="UP000054560">
    <property type="component" value="Unassembled WGS sequence"/>
</dbReference>
<dbReference type="PANTHER" id="PTHR12272">
    <property type="entry name" value="DEADENYLATION COMPLEX SUBUNIT PAN3"/>
    <property type="match status" value="1"/>
</dbReference>
<dbReference type="FunFam" id="1.20.5.5160:FF:000002">
    <property type="entry name" value="PAN2-PAN3 deadenylation complex subunit PAN3"/>
    <property type="match status" value="1"/>
</dbReference>
<comment type="subcellular location">
    <subcellularLocation>
        <location evidence="1">Cytoplasm</location>
    </subcellularLocation>
</comment>
<evidence type="ECO:0000259" key="4">
    <source>
        <dbReference type="Pfam" id="PF18101"/>
    </source>
</evidence>
<accession>A0A0L0FD64</accession>
<keyword evidence="3" id="KW-0067">ATP-binding</keyword>
<dbReference type="GO" id="GO:0005524">
    <property type="term" value="F:ATP binding"/>
    <property type="evidence" value="ECO:0007669"/>
    <property type="project" value="UniProtKB-KW"/>
</dbReference>
<dbReference type="GeneID" id="25913271"/>